<dbReference type="EMBL" id="NRHA01000020">
    <property type="protein sequence ID" value="PCC52646.1"/>
    <property type="molecule type" value="Genomic_DNA"/>
</dbReference>
<dbReference type="SUPFAM" id="SSF53448">
    <property type="entry name" value="Nucleotide-diphospho-sugar transferases"/>
    <property type="match status" value="1"/>
</dbReference>
<dbReference type="CDD" id="cd00761">
    <property type="entry name" value="Glyco_tranf_GTA_type"/>
    <property type="match status" value="1"/>
</dbReference>
<organism evidence="2 3">
    <name type="scientific">Brevibacterium aurantiacum</name>
    <dbReference type="NCBI Taxonomy" id="273384"/>
    <lineage>
        <taxon>Bacteria</taxon>
        <taxon>Bacillati</taxon>
        <taxon>Actinomycetota</taxon>
        <taxon>Actinomycetes</taxon>
        <taxon>Micrococcales</taxon>
        <taxon>Brevibacteriaceae</taxon>
        <taxon>Brevibacterium</taxon>
    </lineage>
</organism>
<dbReference type="AlphaFoldDB" id="A0A2A3ZM85"/>
<protein>
    <recommendedName>
        <fullName evidence="1">Glycosyltransferase 2-like domain-containing protein</fullName>
    </recommendedName>
</protein>
<dbReference type="PANTHER" id="PTHR43685">
    <property type="entry name" value="GLYCOSYLTRANSFERASE"/>
    <property type="match status" value="1"/>
</dbReference>
<reference evidence="2 3" key="1">
    <citation type="journal article" date="2017" name="Elife">
        <title>Extensive horizontal gene transfer in cheese-associated bacteria.</title>
        <authorList>
            <person name="Bonham K.S."/>
            <person name="Wolfe B.E."/>
            <person name="Dutton R.J."/>
        </authorList>
    </citation>
    <scope>NUCLEOTIDE SEQUENCE [LARGE SCALE GENOMIC DNA]</scope>
    <source>
        <strain evidence="2 3">738_8</strain>
    </source>
</reference>
<gene>
    <name evidence="2" type="ORF">CIK59_16275</name>
</gene>
<name>A0A2A3ZM85_BREAU</name>
<dbReference type="CDD" id="cd03801">
    <property type="entry name" value="GT4_PimA-like"/>
    <property type="match status" value="1"/>
</dbReference>
<dbReference type="Pfam" id="PF13692">
    <property type="entry name" value="Glyco_trans_1_4"/>
    <property type="match status" value="1"/>
</dbReference>
<proteinExistence type="predicted"/>
<dbReference type="SUPFAM" id="SSF53756">
    <property type="entry name" value="UDP-Glycosyltransferase/glycogen phosphorylase"/>
    <property type="match status" value="1"/>
</dbReference>
<dbReference type="Gene3D" id="3.40.50.2000">
    <property type="entry name" value="Glycogen Phosphorylase B"/>
    <property type="match status" value="2"/>
</dbReference>
<dbReference type="Pfam" id="PF00535">
    <property type="entry name" value="Glycos_transf_2"/>
    <property type="match status" value="1"/>
</dbReference>
<dbReference type="Gene3D" id="3.90.550.10">
    <property type="entry name" value="Spore Coat Polysaccharide Biosynthesis Protein SpsA, Chain A"/>
    <property type="match status" value="1"/>
</dbReference>
<evidence type="ECO:0000259" key="1">
    <source>
        <dbReference type="Pfam" id="PF00535"/>
    </source>
</evidence>
<sequence>MTTTIDSASSDHQPSVSIVMAVHNDAEFVRRAIDSALSQTEANIEVICVDDASTDDTAAVVRNMTSDPRLKLIGLEANCSAYQARRVGIAAASAPYILFLDGDDELAPNAAEVTLAKARDSSADVVGFGVEMVMPPGQGTPRFERSLQPVHPELLGEHIVHGLFPPGQPAQGHLWKYLFDRELLCLAYAQADESFQFYRANDIPVSFLALSAARRYVSTSKRLYRYFFRRGTSGQSIDTIDQFLFYLSAIDSLESIGEQVPEHARPSYRSARRSLISNLVRDCLERTTGDLQEQCFDLLLSRVGALDIVLAAADFCREALPMLVERLSHLEVPFVEHARSVVVTTSHLKTGGLQGVVAAQAHILSGAGIDVTVALHQDLDIDHPITPDARNATMVGTSWAEKIQSFLDICSEVGADVVFDHHLLYNEYWPFYALAARAVGIGTIGWVHNFALRPIFNGSTRTSFIASNLRTLEDTVVLSPTDVAFWTMNGVDNAVYLPNPPSPILIEQGVASDPKQLGTAPIELVWWGRLQQSTKQVSELLKVAARLRDLGTEFHLSIIGPDGPDLTRAALLREAQHNGLEETVDVLGPLHGEELSSALRRADVCLMTSSIEGFPLTLVEGQALGLPVVMYDVPWLAYLGGNDGVRTVPQRDAGQMALEIASFVEDPPSYEAASAAALESARRILDLDFGSLYRKLIEKQLDADHRPAPTPEASELLLRLSIEYAERTARALARSRAEAKSLKNKLASAPFTPLSSKVEVPGIENFQQYRKNRSSFLRRFIAKILPSTWKQANFIAERNAKWNRTALNSIVGQQQEIARSLNGLQQAAKESAARTAAIERHLRAERDDLRNQ</sequence>
<feature type="domain" description="Glycosyltransferase 2-like" evidence="1">
    <location>
        <begin position="17"/>
        <end position="133"/>
    </location>
</feature>
<dbReference type="Proteomes" id="UP000217881">
    <property type="component" value="Unassembled WGS sequence"/>
</dbReference>
<dbReference type="InterPro" id="IPR050834">
    <property type="entry name" value="Glycosyltransf_2"/>
</dbReference>
<dbReference type="RefSeq" id="WP_096146976.1">
    <property type="nucleotide sequence ID" value="NZ_NRHA01000020.1"/>
</dbReference>
<accession>A0A2A3ZM85</accession>
<dbReference type="InterPro" id="IPR001173">
    <property type="entry name" value="Glyco_trans_2-like"/>
</dbReference>
<evidence type="ECO:0000313" key="3">
    <source>
        <dbReference type="Proteomes" id="UP000217881"/>
    </source>
</evidence>
<comment type="caution">
    <text evidence="2">The sequence shown here is derived from an EMBL/GenBank/DDBJ whole genome shotgun (WGS) entry which is preliminary data.</text>
</comment>
<evidence type="ECO:0000313" key="2">
    <source>
        <dbReference type="EMBL" id="PCC52646.1"/>
    </source>
</evidence>
<dbReference type="InterPro" id="IPR029044">
    <property type="entry name" value="Nucleotide-diphossugar_trans"/>
</dbReference>
<dbReference type="PANTHER" id="PTHR43685:SF2">
    <property type="entry name" value="GLYCOSYLTRANSFERASE 2-LIKE DOMAIN-CONTAINING PROTEIN"/>
    <property type="match status" value="1"/>
</dbReference>